<accession>A0ABV2V5U3</accession>
<sequence>MHGNPLYHWIALAAAGVLMLLPAIAILRGWVPPWMRRRYTGGLRPRAYALLCLFGGMVANGAPRLANASYDVVMVAGLVGIGFYGLAAVLFVLSAIKDSRASG</sequence>
<keyword evidence="1" id="KW-0472">Membrane</keyword>
<gene>
    <name evidence="2" type="ORF">ABZZ21_28305</name>
</gene>
<feature type="transmembrane region" description="Helical" evidence="1">
    <location>
        <begin position="6"/>
        <end position="27"/>
    </location>
</feature>
<dbReference type="Proteomes" id="UP001550210">
    <property type="component" value="Unassembled WGS sequence"/>
</dbReference>
<keyword evidence="3" id="KW-1185">Reference proteome</keyword>
<organism evidence="2 3">
    <name type="scientific">Streptomyces ossamyceticus</name>
    <dbReference type="NCBI Taxonomy" id="249581"/>
    <lineage>
        <taxon>Bacteria</taxon>
        <taxon>Bacillati</taxon>
        <taxon>Actinomycetota</taxon>
        <taxon>Actinomycetes</taxon>
        <taxon>Kitasatosporales</taxon>
        <taxon>Streptomycetaceae</taxon>
        <taxon>Streptomyces</taxon>
    </lineage>
</organism>
<reference evidence="2 3" key="1">
    <citation type="submission" date="2024-06" db="EMBL/GenBank/DDBJ databases">
        <title>The Natural Products Discovery Center: Release of the First 8490 Sequenced Strains for Exploring Actinobacteria Biosynthetic Diversity.</title>
        <authorList>
            <person name="Kalkreuter E."/>
            <person name="Kautsar S.A."/>
            <person name="Yang D."/>
            <person name="Bader C.D."/>
            <person name="Teijaro C.N."/>
            <person name="Fluegel L."/>
            <person name="Davis C.M."/>
            <person name="Simpson J.R."/>
            <person name="Lauterbach L."/>
            <person name="Steele A.D."/>
            <person name="Gui C."/>
            <person name="Meng S."/>
            <person name="Li G."/>
            <person name="Viehrig K."/>
            <person name="Ye F."/>
            <person name="Su P."/>
            <person name="Kiefer A.F."/>
            <person name="Nichols A."/>
            <person name="Cepeda A.J."/>
            <person name="Yan W."/>
            <person name="Fan B."/>
            <person name="Jiang Y."/>
            <person name="Adhikari A."/>
            <person name="Zheng C.-J."/>
            <person name="Schuster L."/>
            <person name="Cowan T.M."/>
            <person name="Smanski M.J."/>
            <person name="Chevrette M.G."/>
            <person name="De Carvalho L.P.S."/>
            <person name="Shen B."/>
        </authorList>
    </citation>
    <scope>NUCLEOTIDE SEQUENCE [LARGE SCALE GENOMIC DNA]</scope>
    <source>
        <strain evidence="2 3">NPDC006434</strain>
    </source>
</reference>
<dbReference type="EMBL" id="JBEXPZ010000039">
    <property type="protein sequence ID" value="MET9848375.1"/>
    <property type="molecule type" value="Genomic_DNA"/>
</dbReference>
<keyword evidence="1" id="KW-1133">Transmembrane helix</keyword>
<evidence type="ECO:0000313" key="3">
    <source>
        <dbReference type="Proteomes" id="UP001550210"/>
    </source>
</evidence>
<evidence type="ECO:0000313" key="2">
    <source>
        <dbReference type="EMBL" id="MET9848375.1"/>
    </source>
</evidence>
<name>A0ABV2V5U3_9ACTN</name>
<protein>
    <submittedName>
        <fullName evidence="2">Uncharacterized protein</fullName>
    </submittedName>
</protein>
<feature type="transmembrane region" description="Helical" evidence="1">
    <location>
        <begin position="47"/>
        <end position="66"/>
    </location>
</feature>
<proteinExistence type="predicted"/>
<dbReference type="RefSeq" id="WP_355400218.1">
    <property type="nucleotide sequence ID" value="NZ_JBEGHN010000001.1"/>
</dbReference>
<keyword evidence="1" id="KW-0812">Transmembrane</keyword>
<comment type="caution">
    <text evidence="2">The sequence shown here is derived from an EMBL/GenBank/DDBJ whole genome shotgun (WGS) entry which is preliminary data.</text>
</comment>
<feature type="transmembrane region" description="Helical" evidence="1">
    <location>
        <begin position="72"/>
        <end position="96"/>
    </location>
</feature>
<evidence type="ECO:0000256" key="1">
    <source>
        <dbReference type="SAM" id="Phobius"/>
    </source>
</evidence>